<evidence type="ECO:0000256" key="1">
    <source>
        <dbReference type="SAM" id="MobiDB-lite"/>
    </source>
</evidence>
<feature type="region of interest" description="Disordered" evidence="1">
    <location>
        <begin position="20"/>
        <end position="41"/>
    </location>
</feature>
<evidence type="ECO:0000313" key="2">
    <source>
        <dbReference type="EMBL" id="MBW0486471.1"/>
    </source>
</evidence>
<gene>
    <name evidence="2" type="ORF">O181_026186</name>
</gene>
<comment type="caution">
    <text evidence="2">The sequence shown here is derived from an EMBL/GenBank/DDBJ whole genome shotgun (WGS) entry which is preliminary data.</text>
</comment>
<feature type="compositionally biased region" description="Polar residues" evidence="1">
    <location>
        <begin position="20"/>
        <end position="37"/>
    </location>
</feature>
<proteinExistence type="predicted"/>
<dbReference type="Proteomes" id="UP000765509">
    <property type="component" value="Unassembled WGS sequence"/>
</dbReference>
<reference evidence="2" key="1">
    <citation type="submission" date="2021-03" db="EMBL/GenBank/DDBJ databases">
        <title>Draft genome sequence of rust myrtle Austropuccinia psidii MF-1, a brazilian biotype.</title>
        <authorList>
            <person name="Quecine M.C."/>
            <person name="Pachon D.M.R."/>
            <person name="Bonatelli M.L."/>
            <person name="Correr F.H."/>
            <person name="Franceschini L.M."/>
            <person name="Leite T.F."/>
            <person name="Margarido G.R.A."/>
            <person name="Almeida C.A."/>
            <person name="Ferrarezi J.A."/>
            <person name="Labate C.A."/>
        </authorList>
    </citation>
    <scope>NUCLEOTIDE SEQUENCE</scope>
    <source>
        <strain evidence="2">MF-1</strain>
    </source>
</reference>
<sequence>MPPTEEPFAPPATPASVIIINNTPVGSPKNPTASSPESHNEAWQELKDLQPTLMIPQAIIHKSINQIFLEHRHFLYLIPFMDVTH</sequence>
<name>A0A9Q3CPX1_9BASI</name>
<evidence type="ECO:0000313" key="3">
    <source>
        <dbReference type="Proteomes" id="UP000765509"/>
    </source>
</evidence>
<keyword evidence="3" id="KW-1185">Reference proteome</keyword>
<protein>
    <submittedName>
        <fullName evidence="2">Uncharacterized protein</fullName>
    </submittedName>
</protein>
<organism evidence="2 3">
    <name type="scientific">Austropuccinia psidii MF-1</name>
    <dbReference type="NCBI Taxonomy" id="1389203"/>
    <lineage>
        <taxon>Eukaryota</taxon>
        <taxon>Fungi</taxon>
        <taxon>Dikarya</taxon>
        <taxon>Basidiomycota</taxon>
        <taxon>Pucciniomycotina</taxon>
        <taxon>Pucciniomycetes</taxon>
        <taxon>Pucciniales</taxon>
        <taxon>Sphaerophragmiaceae</taxon>
        <taxon>Austropuccinia</taxon>
    </lineage>
</organism>
<dbReference type="AlphaFoldDB" id="A0A9Q3CPX1"/>
<dbReference type="EMBL" id="AVOT02008673">
    <property type="protein sequence ID" value="MBW0486471.1"/>
    <property type="molecule type" value="Genomic_DNA"/>
</dbReference>
<accession>A0A9Q3CPX1</accession>